<dbReference type="PANTHER" id="PTHR43752">
    <property type="entry name" value="BNR/ASP-BOX REPEAT FAMILY PROTEIN"/>
    <property type="match status" value="1"/>
</dbReference>
<dbReference type="CDD" id="cd15482">
    <property type="entry name" value="Sialidase_non-viral"/>
    <property type="match status" value="1"/>
</dbReference>
<dbReference type="InterPro" id="IPR036278">
    <property type="entry name" value="Sialidase_sf"/>
</dbReference>
<evidence type="ECO:0000313" key="2">
    <source>
        <dbReference type="EMBL" id="OGG02904.1"/>
    </source>
</evidence>
<organism evidence="2 3">
    <name type="scientific">Candidatus Glassbacteria bacterium RIFCSPLOWO2_12_FULL_58_11</name>
    <dbReference type="NCBI Taxonomy" id="1817867"/>
    <lineage>
        <taxon>Bacteria</taxon>
        <taxon>Candidatus Glassiibacteriota</taxon>
    </lineage>
</organism>
<dbReference type="PANTHER" id="PTHR43752:SF2">
    <property type="entry name" value="BNR_ASP-BOX REPEAT FAMILY PROTEIN"/>
    <property type="match status" value="1"/>
</dbReference>
<dbReference type="Proteomes" id="UP000179129">
    <property type="component" value="Unassembled WGS sequence"/>
</dbReference>
<reference evidence="2 3" key="1">
    <citation type="journal article" date="2016" name="Nat. Commun.">
        <title>Thousands of microbial genomes shed light on interconnected biogeochemical processes in an aquifer system.</title>
        <authorList>
            <person name="Anantharaman K."/>
            <person name="Brown C.T."/>
            <person name="Hug L.A."/>
            <person name="Sharon I."/>
            <person name="Castelle C.J."/>
            <person name="Probst A.J."/>
            <person name="Thomas B.C."/>
            <person name="Singh A."/>
            <person name="Wilkins M.J."/>
            <person name="Karaoz U."/>
            <person name="Brodie E.L."/>
            <person name="Williams K.H."/>
            <person name="Hubbard S.S."/>
            <person name="Banfield J.F."/>
        </authorList>
    </citation>
    <scope>NUCLEOTIDE SEQUENCE [LARGE SCALE GENOMIC DNA]</scope>
</reference>
<proteinExistence type="predicted"/>
<dbReference type="Pfam" id="PF13088">
    <property type="entry name" value="BNR_2"/>
    <property type="match status" value="1"/>
</dbReference>
<name>A0A1F5YS33_9BACT</name>
<dbReference type="Gene3D" id="2.120.10.10">
    <property type="match status" value="1"/>
</dbReference>
<sequence>MAGALTLEDIYAPVKVGTPPDNSFNGLVQLPDGELRHYGFEGRQDKPSTYFYIFSRNNGLTWQKHEPQLSDEASADENMPPGCRSPYSGDFIRLVAGREGTFVLRSKEGIDGHYTREKISAVHVGMLRQPMFLKTRQRILVTGGESLKQGADEIMQACVFYSDDDGYNWQMARVPVGPRHESVWPHQKTRWQNYAIEPTIAELAGGCLWMLLRTSMDNLYESFSEDGGATWSAPSPSRFYSTLTMPTFFRMNDNRLLLFWCNTTPLPELDRSRDTTIRAEQKNGLWEDVFTNRDAIHAAISEDDGKSWTGFRELYLDPLRNEKDFATRGGTAVSLDRSVHQSQAVELPGGKLLVALGQHPLVRALVIFDPAWLYETERADSFAGGLKDWSTFKYVEGIRGHCAYNRDPGPPLEDHPDLPGRKALHIRHLIDSALVGDRDGAVWNFPAGIKGTYTARIKLEPGGRGGRICLIDRWFNPTDTLARRYAMYSLTFEGEGQIGGEPALQPGKWQELSFRWEDSRSTACRLYIDGQPFSRPLELARPSENGICYVHFQSTAEEEDRAGFLIEAVRAQISH</sequence>
<evidence type="ECO:0000259" key="1">
    <source>
        <dbReference type="Pfam" id="PF13088"/>
    </source>
</evidence>
<dbReference type="STRING" id="1817867.A3F83_00290"/>
<comment type="caution">
    <text evidence="2">The sequence shown here is derived from an EMBL/GenBank/DDBJ whole genome shotgun (WGS) entry which is preliminary data.</text>
</comment>
<evidence type="ECO:0000313" key="3">
    <source>
        <dbReference type="Proteomes" id="UP000179129"/>
    </source>
</evidence>
<gene>
    <name evidence="2" type="ORF">A3F83_00290</name>
</gene>
<feature type="domain" description="Sialidase" evidence="1">
    <location>
        <begin position="124"/>
        <end position="315"/>
    </location>
</feature>
<dbReference type="InterPro" id="IPR011040">
    <property type="entry name" value="Sialidase"/>
</dbReference>
<dbReference type="EMBL" id="MFIX01000167">
    <property type="protein sequence ID" value="OGG02904.1"/>
    <property type="molecule type" value="Genomic_DNA"/>
</dbReference>
<dbReference type="AlphaFoldDB" id="A0A1F5YS33"/>
<protein>
    <recommendedName>
        <fullName evidence="1">Sialidase domain-containing protein</fullName>
    </recommendedName>
</protein>
<accession>A0A1F5YS33</accession>
<dbReference type="SUPFAM" id="SSF50939">
    <property type="entry name" value="Sialidases"/>
    <property type="match status" value="1"/>
</dbReference>